<dbReference type="Gene3D" id="3.30.565.10">
    <property type="entry name" value="Histidine kinase-like ATPase, C-terminal domain"/>
    <property type="match status" value="1"/>
</dbReference>
<keyword evidence="6" id="KW-0067">ATP-binding</keyword>
<evidence type="ECO:0000259" key="8">
    <source>
        <dbReference type="PROSITE" id="PS50109"/>
    </source>
</evidence>
<keyword evidence="7" id="KW-1133">Transmembrane helix</keyword>
<dbReference type="GO" id="GO:0000155">
    <property type="term" value="F:phosphorelay sensor kinase activity"/>
    <property type="evidence" value="ECO:0007669"/>
    <property type="project" value="InterPro"/>
</dbReference>
<dbReference type="EMBL" id="CP050313">
    <property type="protein sequence ID" value="QIR15893.1"/>
    <property type="molecule type" value="Genomic_DNA"/>
</dbReference>
<dbReference type="PROSITE" id="PS50109">
    <property type="entry name" value="HIS_KIN"/>
    <property type="match status" value="1"/>
</dbReference>
<dbReference type="Pfam" id="PF02518">
    <property type="entry name" value="HATPase_c"/>
    <property type="match status" value="1"/>
</dbReference>
<dbReference type="RefSeq" id="WP_167679749.1">
    <property type="nucleotide sequence ID" value="NZ_CP050313.1"/>
</dbReference>
<evidence type="ECO:0000256" key="1">
    <source>
        <dbReference type="ARBA" id="ARBA00000085"/>
    </source>
</evidence>
<dbReference type="InterPro" id="IPR003594">
    <property type="entry name" value="HATPase_dom"/>
</dbReference>
<proteinExistence type="predicted"/>
<feature type="transmembrane region" description="Helical" evidence="7">
    <location>
        <begin position="20"/>
        <end position="40"/>
    </location>
</feature>
<dbReference type="Proteomes" id="UP000502608">
    <property type="component" value="Chromosome"/>
</dbReference>
<dbReference type="AlphaFoldDB" id="A0A6G9QP72"/>
<reference evidence="9 10" key="1">
    <citation type="submission" date="2020-03" db="EMBL/GenBank/DDBJ databases">
        <title>Complete genome sequence of Shewanella sp.</title>
        <authorList>
            <person name="Kim Y.-S."/>
            <person name="Kim S.-J."/>
            <person name="Jung H.-K."/>
            <person name="Kim K.-H."/>
        </authorList>
    </citation>
    <scope>NUCLEOTIDE SEQUENCE [LARGE SCALE GENOMIC DNA]</scope>
    <source>
        <strain evidence="9 10">PN3F2</strain>
    </source>
</reference>
<comment type="catalytic activity">
    <reaction evidence="1">
        <text>ATP + protein L-histidine = ADP + protein N-phospho-L-histidine.</text>
        <dbReference type="EC" id="2.7.13.3"/>
    </reaction>
</comment>
<dbReference type="InterPro" id="IPR036097">
    <property type="entry name" value="HisK_dim/P_sf"/>
</dbReference>
<organism evidence="9 10">
    <name type="scientific">Shewanella aestuarii</name>
    <dbReference type="NCBI Taxonomy" id="1028752"/>
    <lineage>
        <taxon>Bacteria</taxon>
        <taxon>Pseudomonadati</taxon>
        <taxon>Pseudomonadota</taxon>
        <taxon>Gammaproteobacteria</taxon>
        <taxon>Alteromonadales</taxon>
        <taxon>Shewanellaceae</taxon>
        <taxon>Shewanella</taxon>
    </lineage>
</organism>
<name>A0A6G9QP72_9GAMM</name>
<evidence type="ECO:0000313" key="9">
    <source>
        <dbReference type="EMBL" id="QIR15893.1"/>
    </source>
</evidence>
<keyword evidence="5 9" id="KW-0418">Kinase</keyword>
<gene>
    <name evidence="9" type="ORF">HBH39_16585</name>
</gene>
<evidence type="ECO:0000313" key="10">
    <source>
        <dbReference type="Proteomes" id="UP000502608"/>
    </source>
</evidence>
<keyword evidence="7" id="KW-0812">Transmembrane</keyword>
<evidence type="ECO:0000256" key="5">
    <source>
        <dbReference type="ARBA" id="ARBA00022777"/>
    </source>
</evidence>
<evidence type="ECO:0000256" key="2">
    <source>
        <dbReference type="ARBA" id="ARBA00012438"/>
    </source>
</evidence>
<dbReference type="InterPro" id="IPR005467">
    <property type="entry name" value="His_kinase_dom"/>
</dbReference>
<feature type="transmembrane region" description="Helical" evidence="7">
    <location>
        <begin position="154"/>
        <end position="173"/>
    </location>
</feature>
<dbReference type="SUPFAM" id="SSF47384">
    <property type="entry name" value="Homodimeric domain of signal transducing histidine kinase"/>
    <property type="match status" value="1"/>
</dbReference>
<dbReference type="InterPro" id="IPR036890">
    <property type="entry name" value="HATPase_C_sf"/>
</dbReference>
<evidence type="ECO:0000256" key="3">
    <source>
        <dbReference type="ARBA" id="ARBA00022679"/>
    </source>
</evidence>
<keyword evidence="4" id="KW-0547">Nucleotide-binding</keyword>
<dbReference type="EC" id="2.7.13.3" evidence="2"/>
<dbReference type="GO" id="GO:0005886">
    <property type="term" value="C:plasma membrane"/>
    <property type="evidence" value="ECO:0007669"/>
    <property type="project" value="TreeGrafter"/>
</dbReference>
<feature type="transmembrane region" description="Helical" evidence="7">
    <location>
        <begin position="46"/>
        <end position="65"/>
    </location>
</feature>
<keyword evidence="7" id="KW-0472">Membrane</keyword>
<keyword evidence="3" id="KW-0808">Transferase</keyword>
<feature type="transmembrane region" description="Helical" evidence="7">
    <location>
        <begin position="116"/>
        <end position="134"/>
    </location>
</feature>
<evidence type="ECO:0000256" key="4">
    <source>
        <dbReference type="ARBA" id="ARBA00022741"/>
    </source>
</evidence>
<dbReference type="GO" id="GO:0005524">
    <property type="term" value="F:ATP binding"/>
    <property type="evidence" value="ECO:0007669"/>
    <property type="project" value="UniProtKB-KW"/>
</dbReference>
<accession>A0A6G9QP72</accession>
<keyword evidence="10" id="KW-1185">Reference proteome</keyword>
<dbReference type="PANTHER" id="PTHR44936">
    <property type="entry name" value="SENSOR PROTEIN CREC"/>
    <property type="match status" value="1"/>
</dbReference>
<dbReference type="InterPro" id="IPR050980">
    <property type="entry name" value="2C_sensor_his_kinase"/>
</dbReference>
<dbReference type="PANTHER" id="PTHR44936:SF10">
    <property type="entry name" value="SENSOR PROTEIN RSTB"/>
    <property type="match status" value="1"/>
</dbReference>
<protein>
    <recommendedName>
        <fullName evidence="2">histidine kinase</fullName>
        <ecNumber evidence="2">2.7.13.3</ecNumber>
    </recommendedName>
</protein>
<feature type="domain" description="Histidine kinase" evidence="8">
    <location>
        <begin position="205"/>
        <end position="411"/>
    </location>
</feature>
<evidence type="ECO:0000256" key="7">
    <source>
        <dbReference type="SAM" id="Phobius"/>
    </source>
</evidence>
<evidence type="ECO:0000256" key="6">
    <source>
        <dbReference type="ARBA" id="ARBA00022840"/>
    </source>
</evidence>
<sequence>MNNSPSFMGTTTDQLSTLRLAYWLLKLGLIFFATELFGLTTPPIELNYVLVIEALYVAISFRVRYMLGRKQLLFITLLLDTIFWIIWLYCTGSAANAFTSLLLLPIAIAAIMLPQWAPWCLAIISTTAYSAMIFSQPDHSLHHGMDMSSHYLGMWFNFVISALVLTTTVAFIAKRIRQKDAELNYLREAQLRQEKLLALGTVSAQMAHQLATPLATLRLLLEELVEDNQSSPLTIEMHKALSRCEASLTDLRQATESIRSEKMHAQTVAALVKTLKDQVNLLMPEVKLSITVSDNASHATIHSDMSLLPALLALIENAARASEEVIQTPKVEINITLKTMAVLSIAIYDFGQGMSESLLAKLGHKLIENPKGLGIAVLLSHASFERLGGELTLQPNQDKGMIATVTLPIEKA</sequence>
<dbReference type="SUPFAM" id="SSF55874">
    <property type="entry name" value="ATPase domain of HSP90 chaperone/DNA topoisomerase II/histidine kinase"/>
    <property type="match status" value="1"/>
</dbReference>
<dbReference type="KEGG" id="saes:HBH39_16585"/>